<evidence type="ECO:0000313" key="2">
    <source>
        <dbReference type="Proteomes" id="UP000031561"/>
    </source>
</evidence>
<comment type="caution">
    <text evidence="1">The sequence shown here is derived from an EMBL/GenBank/DDBJ whole genome shotgun (WGS) entry which is preliminary data.</text>
</comment>
<sequence>MSKAVLFVCQSCRVSSESDQADQAQMQPCENSQAGANLLRQLQQLQTQHQSCPHLADLDIQAAGCLWTCDRPCAVAFCAPGKPTYLFSAVAETAAPALLQMADLYLTRATGQIPWPQIPAALQSVDAARIPPLVAASVALESSTPDAIAPLPLDPALEASPPV</sequence>
<gene>
    <name evidence="1" type="ORF">QQ91_0008685</name>
</gene>
<evidence type="ECO:0000313" key="1">
    <source>
        <dbReference type="EMBL" id="MCM1982897.1"/>
    </source>
</evidence>
<dbReference type="EMBL" id="JTHE03000047">
    <property type="protein sequence ID" value="MCM1982897.1"/>
    <property type="molecule type" value="Genomic_DNA"/>
</dbReference>
<dbReference type="RefSeq" id="WP_166281584.1">
    <property type="nucleotide sequence ID" value="NZ_JTHE03000047.1"/>
</dbReference>
<dbReference type="InterPro" id="IPR012863">
    <property type="entry name" value="DUF1636"/>
</dbReference>
<dbReference type="Proteomes" id="UP000031561">
    <property type="component" value="Unassembled WGS sequence"/>
</dbReference>
<dbReference type="AlphaFoldDB" id="A0ABD4T2X4"/>
<reference evidence="1 2" key="1">
    <citation type="journal article" date="2015" name="Genome Announc.">
        <title>Draft Genome Sequence of Filamentous Marine Cyanobacterium Lyngbya confervoides Strain BDU141951.</title>
        <authorList>
            <person name="Chandrababunaidu M.M."/>
            <person name="Sen D."/>
            <person name="Tripathy S."/>
        </authorList>
    </citation>
    <scope>NUCLEOTIDE SEQUENCE [LARGE SCALE GENOMIC DNA]</scope>
    <source>
        <strain evidence="1 2">BDU141951</strain>
    </source>
</reference>
<accession>A0ABD4T2X4</accession>
<organism evidence="1 2">
    <name type="scientific">Lyngbya confervoides BDU141951</name>
    <dbReference type="NCBI Taxonomy" id="1574623"/>
    <lineage>
        <taxon>Bacteria</taxon>
        <taxon>Bacillati</taxon>
        <taxon>Cyanobacteriota</taxon>
        <taxon>Cyanophyceae</taxon>
        <taxon>Oscillatoriophycideae</taxon>
        <taxon>Oscillatoriales</taxon>
        <taxon>Microcoleaceae</taxon>
        <taxon>Lyngbya</taxon>
    </lineage>
</organism>
<name>A0ABD4T2X4_9CYAN</name>
<keyword evidence="2" id="KW-1185">Reference proteome</keyword>
<protein>
    <submittedName>
        <fullName evidence="1">DUF1636 domain-containing protein</fullName>
    </submittedName>
</protein>
<proteinExistence type="predicted"/>
<dbReference type="Pfam" id="PF07845">
    <property type="entry name" value="DUF1636"/>
    <property type="match status" value="1"/>
</dbReference>